<dbReference type="SUPFAM" id="SSF47413">
    <property type="entry name" value="lambda repressor-like DNA-binding domains"/>
    <property type="match status" value="1"/>
</dbReference>
<feature type="domain" description="HTH cro/C1-type" evidence="1">
    <location>
        <begin position="16"/>
        <end position="64"/>
    </location>
</feature>
<protein>
    <submittedName>
        <fullName evidence="2">Conserved protein</fullName>
    </submittedName>
</protein>
<keyword evidence="3" id="KW-1185">Reference proteome</keyword>
<dbReference type="Gene3D" id="1.10.260.40">
    <property type="entry name" value="lambda repressor-like DNA-binding domains"/>
    <property type="match status" value="1"/>
</dbReference>
<dbReference type="AlphaFoldDB" id="A0A081B8Q4"/>
<sequence>MALFFDQDWFNTRLRALGKNQMDVAAVLGLSPSQVAEIWKDQRELMPQEVAQLAKFFSVPAAEIADRAGVSTPLPQEAPGEGDMGAVMEKLDELGGRMMRIERAIVDLKALILDLSRKE</sequence>
<dbReference type="PROSITE" id="PS50943">
    <property type="entry name" value="HTH_CROC1"/>
    <property type="match status" value="1"/>
</dbReference>
<evidence type="ECO:0000313" key="2">
    <source>
        <dbReference type="EMBL" id="GAK44422.1"/>
    </source>
</evidence>
<dbReference type="eggNOG" id="ENOG503342V">
    <property type="taxonomic scope" value="Bacteria"/>
</dbReference>
<dbReference type="CDD" id="cd00093">
    <property type="entry name" value="HTH_XRE"/>
    <property type="match status" value="1"/>
</dbReference>
<dbReference type="Pfam" id="PF01381">
    <property type="entry name" value="HTH_3"/>
    <property type="match status" value="1"/>
</dbReference>
<accession>A0A081B8Q4</accession>
<dbReference type="RefSeq" id="WP_045443537.1">
    <property type="nucleotide sequence ID" value="NZ_BBIO01000003.1"/>
</dbReference>
<comment type="caution">
    <text evidence="2">The sequence shown here is derived from an EMBL/GenBank/DDBJ whole genome shotgun (WGS) entry which is preliminary data.</text>
</comment>
<dbReference type="EMBL" id="BBIO01000003">
    <property type="protein sequence ID" value="GAK44422.1"/>
    <property type="molecule type" value="Genomic_DNA"/>
</dbReference>
<proteinExistence type="predicted"/>
<evidence type="ECO:0000259" key="1">
    <source>
        <dbReference type="PROSITE" id="PS50943"/>
    </source>
</evidence>
<dbReference type="InterPro" id="IPR010982">
    <property type="entry name" value="Lambda_DNA-bd_dom_sf"/>
</dbReference>
<organism evidence="2 3">
    <name type="scientific">Tepidicaulis marinus</name>
    <dbReference type="NCBI Taxonomy" id="1333998"/>
    <lineage>
        <taxon>Bacteria</taxon>
        <taxon>Pseudomonadati</taxon>
        <taxon>Pseudomonadota</taxon>
        <taxon>Alphaproteobacteria</taxon>
        <taxon>Hyphomicrobiales</taxon>
        <taxon>Parvibaculaceae</taxon>
        <taxon>Tepidicaulis</taxon>
    </lineage>
</organism>
<reference evidence="2 3" key="1">
    <citation type="submission" date="2014-07" db="EMBL/GenBank/DDBJ databases">
        <title>Tepidicaulis marinum gen. nov., sp. nov., a novel marine bacterium denitrifying nitrate to nitrous oxide strictly under microaerobic conditions.</title>
        <authorList>
            <person name="Takeuchi M."/>
            <person name="Yamagishi T."/>
            <person name="Kamagata Y."/>
            <person name="Oshima K."/>
            <person name="Hattori M."/>
            <person name="Katayama T."/>
            <person name="Hanada S."/>
            <person name="Tamaki H."/>
            <person name="Marumo K."/>
            <person name="Maeda H."/>
            <person name="Nedachi M."/>
            <person name="Iwasaki W."/>
            <person name="Suwa Y."/>
            <person name="Sakata S."/>
        </authorList>
    </citation>
    <scope>NUCLEOTIDE SEQUENCE [LARGE SCALE GENOMIC DNA]</scope>
    <source>
        <strain evidence="2 3">MA2</strain>
    </source>
</reference>
<dbReference type="SMART" id="SM00530">
    <property type="entry name" value="HTH_XRE"/>
    <property type="match status" value="1"/>
</dbReference>
<name>A0A081B8Q4_9HYPH</name>
<dbReference type="GO" id="GO:0003677">
    <property type="term" value="F:DNA binding"/>
    <property type="evidence" value="ECO:0007669"/>
    <property type="project" value="InterPro"/>
</dbReference>
<gene>
    <name evidence="2" type="ORF">M2A_0921</name>
</gene>
<evidence type="ECO:0000313" key="3">
    <source>
        <dbReference type="Proteomes" id="UP000028702"/>
    </source>
</evidence>
<dbReference type="Proteomes" id="UP000028702">
    <property type="component" value="Unassembled WGS sequence"/>
</dbReference>
<dbReference type="InterPro" id="IPR001387">
    <property type="entry name" value="Cro/C1-type_HTH"/>
</dbReference>
<dbReference type="STRING" id="1333998.M2A_0921"/>